<evidence type="ECO:0000313" key="3">
    <source>
        <dbReference type="Proteomes" id="UP000799750"/>
    </source>
</evidence>
<keyword evidence="1" id="KW-0732">Signal</keyword>
<evidence type="ECO:0000313" key="2">
    <source>
        <dbReference type="EMBL" id="KAF2501554.1"/>
    </source>
</evidence>
<evidence type="ECO:0000256" key="1">
    <source>
        <dbReference type="SAM" id="SignalP"/>
    </source>
</evidence>
<evidence type="ECO:0008006" key="4">
    <source>
        <dbReference type="Google" id="ProtNLM"/>
    </source>
</evidence>
<feature type="signal peptide" evidence="1">
    <location>
        <begin position="1"/>
        <end position="19"/>
    </location>
</feature>
<reference evidence="2" key="1">
    <citation type="journal article" date="2020" name="Stud. Mycol.">
        <title>101 Dothideomycetes genomes: a test case for predicting lifestyles and emergence of pathogens.</title>
        <authorList>
            <person name="Haridas S."/>
            <person name="Albert R."/>
            <person name="Binder M."/>
            <person name="Bloem J."/>
            <person name="Labutti K."/>
            <person name="Salamov A."/>
            <person name="Andreopoulos B."/>
            <person name="Baker S."/>
            <person name="Barry K."/>
            <person name="Bills G."/>
            <person name="Bluhm B."/>
            <person name="Cannon C."/>
            <person name="Castanera R."/>
            <person name="Culley D."/>
            <person name="Daum C."/>
            <person name="Ezra D."/>
            <person name="Gonzalez J."/>
            <person name="Henrissat B."/>
            <person name="Kuo A."/>
            <person name="Liang C."/>
            <person name="Lipzen A."/>
            <person name="Lutzoni F."/>
            <person name="Magnuson J."/>
            <person name="Mondo S."/>
            <person name="Nolan M."/>
            <person name="Ohm R."/>
            <person name="Pangilinan J."/>
            <person name="Park H.-J."/>
            <person name="Ramirez L."/>
            <person name="Alfaro M."/>
            <person name="Sun H."/>
            <person name="Tritt A."/>
            <person name="Yoshinaga Y."/>
            <person name="Zwiers L.-H."/>
            <person name="Turgeon B."/>
            <person name="Goodwin S."/>
            <person name="Spatafora J."/>
            <person name="Crous P."/>
            <person name="Grigoriev I."/>
        </authorList>
    </citation>
    <scope>NUCLEOTIDE SEQUENCE</scope>
    <source>
        <strain evidence="2">CBS 269.34</strain>
    </source>
</reference>
<name>A0A6A6RAT4_9PEZI</name>
<proteinExistence type="predicted"/>
<dbReference type="AlphaFoldDB" id="A0A6A6RAT4"/>
<keyword evidence="3" id="KW-1185">Reference proteome</keyword>
<dbReference type="Gene3D" id="2.60.20.10">
    <property type="entry name" value="Crystallins"/>
    <property type="match status" value="1"/>
</dbReference>
<sequence>MRVSTMLALAGAFIAGVYAAPVTEAPEAKKRGNYYGGSVYQDLNFGGLREDMYVDDDTCHALGSALQDAASSLKVYDGSTCNLYNAYGCGEGEGWVVFRGPTDQSALAPSFQDKISSYKCFDS</sequence>
<dbReference type="Proteomes" id="UP000799750">
    <property type="component" value="Unassembled WGS sequence"/>
</dbReference>
<gene>
    <name evidence="2" type="ORF">BU16DRAFT_556034</name>
</gene>
<dbReference type="EMBL" id="MU004182">
    <property type="protein sequence ID" value="KAF2501554.1"/>
    <property type="molecule type" value="Genomic_DNA"/>
</dbReference>
<organism evidence="2 3">
    <name type="scientific">Lophium mytilinum</name>
    <dbReference type="NCBI Taxonomy" id="390894"/>
    <lineage>
        <taxon>Eukaryota</taxon>
        <taxon>Fungi</taxon>
        <taxon>Dikarya</taxon>
        <taxon>Ascomycota</taxon>
        <taxon>Pezizomycotina</taxon>
        <taxon>Dothideomycetes</taxon>
        <taxon>Pleosporomycetidae</taxon>
        <taxon>Mytilinidiales</taxon>
        <taxon>Mytilinidiaceae</taxon>
        <taxon>Lophium</taxon>
    </lineage>
</organism>
<dbReference type="OrthoDB" id="4450874at2759"/>
<protein>
    <recommendedName>
        <fullName evidence="4">Beta/gamma crystallin 'Greek key' domain-containing protein</fullName>
    </recommendedName>
</protein>
<accession>A0A6A6RAT4</accession>
<feature type="chain" id="PRO_5025627983" description="Beta/gamma crystallin 'Greek key' domain-containing protein" evidence="1">
    <location>
        <begin position="20"/>
        <end position="123"/>
    </location>
</feature>